<reference evidence="2" key="1">
    <citation type="submission" date="2020-07" db="EMBL/GenBank/DDBJ databases">
        <title>Genome sequence and genetic diversity analysis of an under-domesticated orphan crop, white fonio (Digitaria exilis).</title>
        <authorList>
            <person name="Bennetzen J.L."/>
            <person name="Chen S."/>
            <person name="Ma X."/>
            <person name="Wang X."/>
            <person name="Yssel A.E.J."/>
            <person name="Chaluvadi S.R."/>
            <person name="Johnson M."/>
            <person name="Gangashetty P."/>
            <person name="Hamidou F."/>
            <person name="Sanogo M.D."/>
            <person name="Zwaenepoel A."/>
            <person name="Wallace J."/>
            <person name="Van De Peer Y."/>
            <person name="Van Deynze A."/>
        </authorList>
    </citation>
    <scope>NUCLEOTIDE SEQUENCE</scope>
    <source>
        <tissue evidence="2">Leaves</tissue>
    </source>
</reference>
<comment type="caution">
    <text evidence="2">The sequence shown here is derived from an EMBL/GenBank/DDBJ whole genome shotgun (WGS) entry which is preliminary data.</text>
</comment>
<name>A0A835KT70_9POAL</name>
<organism evidence="2 3">
    <name type="scientific">Digitaria exilis</name>
    <dbReference type="NCBI Taxonomy" id="1010633"/>
    <lineage>
        <taxon>Eukaryota</taxon>
        <taxon>Viridiplantae</taxon>
        <taxon>Streptophyta</taxon>
        <taxon>Embryophyta</taxon>
        <taxon>Tracheophyta</taxon>
        <taxon>Spermatophyta</taxon>
        <taxon>Magnoliopsida</taxon>
        <taxon>Liliopsida</taxon>
        <taxon>Poales</taxon>
        <taxon>Poaceae</taxon>
        <taxon>PACMAD clade</taxon>
        <taxon>Panicoideae</taxon>
        <taxon>Panicodae</taxon>
        <taxon>Paniceae</taxon>
        <taxon>Anthephorinae</taxon>
        <taxon>Digitaria</taxon>
    </lineage>
</organism>
<accession>A0A835KT70</accession>
<keyword evidence="3" id="KW-1185">Reference proteome</keyword>
<feature type="domain" description="DUF6598" evidence="1">
    <location>
        <begin position="10"/>
        <end position="140"/>
    </location>
</feature>
<evidence type="ECO:0000259" key="1">
    <source>
        <dbReference type="Pfam" id="PF20241"/>
    </source>
</evidence>
<sequence length="203" mass="22679">MLEAYGGLGLKVFTNDDDEGSCNGRISDSWDVTDPDEVEEFTQTIYGGLGRKLEVTYVVIPEGVETHVEVRLNPGASTSRVVYGSVKASALDYGTKSVHLFSPERGRSLPMPCGSTCILPLTPYVIALSASQLLTLHIEVGLTVITTCDSQEEDTNFKFCLDCSRRIRSEERLEPPFRIRSQKREFNGDEVEVNVMWRLQRSH</sequence>
<evidence type="ECO:0000313" key="2">
    <source>
        <dbReference type="EMBL" id="KAF8769340.1"/>
    </source>
</evidence>
<dbReference type="Proteomes" id="UP000636709">
    <property type="component" value="Unassembled WGS sequence"/>
</dbReference>
<gene>
    <name evidence="2" type="ORF">HU200_006861</name>
</gene>
<dbReference type="Pfam" id="PF20241">
    <property type="entry name" value="DUF6598"/>
    <property type="match status" value="1"/>
</dbReference>
<dbReference type="AlphaFoldDB" id="A0A835KT70"/>
<evidence type="ECO:0000313" key="3">
    <source>
        <dbReference type="Proteomes" id="UP000636709"/>
    </source>
</evidence>
<protein>
    <recommendedName>
        <fullName evidence="1">DUF6598 domain-containing protein</fullName>
    </recommendedName>
</protein>
<dbReference type="EMBL" id="JACEFO010000450">
    <property type="protein sequence ID" value="KAF8769340.1"/>
    <property type="molecule type" value="Genomic_DNA"/>
</dbReference>
<proteinExistence type="predicted"/>
<dbReference type="InterPro" id="IPR046533">
    <property type="entry name" value="DUF6598"/>
</dbReference>